<comment type="caution">
    <text evidence="2">The sequence shown here is derived from an EMBL/GenBank/DDBJ whole genome shotgun (WGS) entry which is preliminary data.</text>
</comment>
<evidence type="ECO:0000259" key="1">
    <source>
        <dbReference type="Pfam" id="PF04937"/>
    </source>
</evidence>
<name>A0A1E5UPA6_9POAL</name>
<dbReference type="AlphaFoldDB" id="A0A1E5UPA6"/>
<dbReference type="PANTHER" id="PTHR32166">
    <property type="entry name" value="OSJNBA0013A04.12 PROTEIN"/>
    <property type="match status" value="1"/>
</dbReference>
<keyword evidence="3" id="KW-1185">Reference proteome</keyword>
<dbReference type="Pfam" id="PF04937">
    <property type="entry name" value="DUF659"/>
    <property type="match status" value="1"/>
</dbReference>
<proteinExistence type="predicted"/>
<dbReference type="OrthoDB" id="1925573at2759"/>
<evidence type="ECO:0000313" key="3">
    <source>
        <dbReference type="Proteomes" id="UP000095767"/>
    </source>
</evidence>
<accession>A0A1E5UPA6</accession>
<dbReference type="PANTHER" id="PTHR32166:SF123">
    <property type="entry name" value="BED-TYPE DOMAIN-CONTAINING PROTEIN"/>
    <property type="match status" value="1"/>
</dbReference>
<sequence length="566" mass="62366">MVLGFNGAPPLLLLDVAATWERHLGAPPGPLILAAPGNLLTFDQDSNLLIFIGFHRTGVRHLSFITTWRPTFRLVLPNADAQHRNLTYGLVEEWRCILMHHDGGFGLHGHPQPRLRVEHALAQPSGMFGGLRHLRRLASRSRSFLSFPPWFYLLPIAELGVDGLLRFYLLPIAELGVDGLLRFYLLPIAELGVDGLLRFYLLPIVELGVNGLLRFPLLAAAAISLDGSQLHLLPAAALDINRLPWLLLLADAAISLEVPQLPLPPTVAIGLNGPWLLVLPAAALSIDGLPRFPPLPHAVLNLGAPPRPLIPTAPGNGVFLAFDSNALDDEALRQLEEGLRIEDENVLPRLLEQSKEGSSNARHVESPVPSKDSWTNWVLPSFDAARTTMFSTEKENINELTKPCRISWTTTRLSLVSDGWTDITKKPLINFVAASPSGPLFLKAIDTSREVKNKDYMARLFMDMIVEVGHRNVVQIITDNVSVCRAADMLVEAPYPKLNEVRREYGQFATCEGYFGQLHMKQGSFISSPQTWWANHGSHVPRLAKLADRSKCGEGAESGSAAEPTY</sequence>
<organism evidence="2 3">
    <name type="scientific">Dichanthelium oligosanthes</name>
    <dbReference type="NCBI Taxonomy" id="888268"/>
    <lineage>
        <taxon>Eukaryota</taxon>
        <taxon>Viridiplantae</taxon>
        <taxon>Streptophyta</taxon>
        <taxon>Embryophyta</taxon>
        <taxon>Tracheophyta</taxon>
        <taxon>Spermatophyta</taxon>
        <taxon>Magnoliopsida</taxon>
        <taxon>Liliopsida</taxon>
        <taxon>Poales</taxon>
        <taxon>Poaceae</taxon>
        <taxon>PACMAD clade</taxon>
        <taxon>Panicoideae</taxon>
        <taxon>Panicodae</taxon>
        <taxon>Paniceae</taxon>
        <taxon>Dichantheliinae</taxon>
        <taxon>Dichanthelium</taxon>
    </lineage>
</organism>
<gene>
    <name evidence="2" type="ORF">BAE44_0024278</name>
</gene>
<feature type="domain" description="DUF659" evidence="1">
    <location>
        <begin position="380"/>
        <end position="498"/>
    </location>
</feature>
<protein>
    <recommendedName>
        <fullName evidence="1">DUF659 domain-containing protein</fullName>
    </recommendedName>
</protein>
<dbReference type="EMBL" id="LWDX02069208">
    <property type="protein sequence ID" value="OEL14703.1"/>
    <property type="molecule type" value="Genomic_DNA"/>
</dbReference>
<dbReference type="STRING" id="888268.A0A1E5UPA6"/>
<dbReference type="Proteomes" id="UP000095767">
    <property type="component" value="Unassembled WGS sequence"/>
</dbReference>
<evidence type="ECO:0000313" key="2">
    <source>
        <dbReference type="EMBL" id="OEL14703.1"/>
    </source>
</evidence>
<reference evidence="2 3" key="1">
    <citation type="submission" date="2016-09" db="EMBL/GenBank/DDBJ databases">
        <title>The draft genome of Dichanthelium oligosanthes: A C3 panicoid grass species.</title>
        <authorList>
            <person name="Studer A.J."/>
            <person name="Schnable J.C."/>
            <person name="Brutnell T.P."/>
        </authorList>
    </citation>
    <scope>NUCLEOTIDE SEQUENCE [LARGE SCALE GENOMIC DNA]</scope>
    <source>
        <strain evidence="3">cv. Kellogg 1175</strain>
        <tissue evidence="2">Leaf</tissue>
    </source>
</reference>
<dbReference type="InterPro" id="IPR007021">
    <property type="entry name" value="DUF659"/>
</dbReference>